<name>A0A101KWT9_RHILI</name>
<dbReference type="EMBL" id="LPWA01000024">
    <property type="protein sequence ID" value="KUM28335.1"/>
    <property type="molecule type" value="Genomic_DNA"/>
</dbReference>
<evidence type="ECO:0000313" key="3">
    <source>
        <dbReference type="Proteomes" id="UP000053176"/>
    </source>
</evidence>
<protein>
    <submittedName>
        <fullName evidence="2">Uncharacterized protein</fullName>
    </submittedName>
</protein>
<dbReference type="AlphaFoldDB" id="A0A101KWT9"/>
<comment type="caution">
    <text evidence="2">The sequence shown here is derived from an EMBL/GenBank/DDBJ whole genome shotgun (WGS) entry which is preliminary data.</text>
</comment>
<sequence>MSSQVRRPGHKLTFDEAVQVHIMSWAGELQHRIAAFFDTNSGRVSEVITGKRHPGSREEAMRRFRGTAA</sequence>
<dbReference type="OrthoDB" id="7869995at2"/>
<reference evidence="2 3" key="1">
    <citation type="submission" date="2015-12" db="EMBL/GenBank/DDBJ databases">
        <title>Draft genome sequence of Mesorhizobium sp. UFLA 01-765, a multitolerant efficient symbiont and plant-growth promoting strain isolated from Zn-mining soil using Leucaena leucocephala as a trap plant.</title>
        <authorList>
            <person name="Rangel W.M."/>
            <person name="Thijs S."/>
            <person name="Longatti S.M."/>
            <person name="Moreira F.M."/>
            <person name="Weyens N."/>
            <person name="Vangronsveld J."/>
            <person name="Van Hamme J.D."/>
            <person name="Bottos E.M."/>
            <person name="Rineau F."/>
        </authorList>
    </citation>
    <scope>NUCLEOTIDE SEQUENCE [LARGE SCALE GENOMIC DNA]</scope>
    <source>
        <strain evidence="2 3">UFLA 01-765</strain>
    </source>
</reference>
<accession>A0A101KWT9</accession>
<gene>
    <name evidence="2" type="ORF">AU467_12700</name>
</gene>
<organism evidence="2 3">
    <name type="scientific">Rhizobium loti</name>
    <name type="common">Mesorhizobium loti</name>
    <dbReference type="NCBI Taxonomy" id="381"/>
    <lineage>
        <taxon>Bacteria</taxon>
        <taxon>Pseudomonadati</taxon>
        <taxon>Pseudomonadota</taxon>
        <taxon>Alphaproteobacteria</taxon>
        <taxon>Hyphomicrobiales</taxon>
        <taxon>Phyllobacteriaceae</taxon>
        <taxon>Mesorhizobium</taxon>
    </lineage>
</organism>
<dbReference type="Proteomes" id="UP000053176">
    <property type="component" value="Unassembled WGS sequence"/>
</dbReference>
<proteinExistence type="predicted"/>
<evidence type="ECO:0000256" key="1">
    <source>
        <dbReference type="SAM" id="MobiDB-lite"/>
    </source>
</evidence>
<feature type="region of interest" description="Disordered" evidence="1">
    <location>
        <begin position="47"/>
        <end position="69"/>
    </location>
</feature>
<evidence type="ECO:0000313" key="2">
    <source>
        <dbReference type="EMBL" id="KUM28335.1"/>
    </source>
</evidence>